<evidence type="ECO:0000313" key="8">
    <source>
        <dbReference type="EMBL" id="MBC5734694.1"/>
    </source>
</evidence>
<evidence type="ECO:0000256" key="1">
    <source>
        <dbReference type="ARBA" id="ARBA00004651"/>
    </source>
</evidence>
<gene>
    <name evidence="8" type="ORF">H8S57_13320</name>
</gene>
<feature type="transmembrane region" description="Helical" evidence="7">
    <location>
        <begin position="285"/>
        <end position="307"/>
    </location>
</feature>
<evidence type="ECO:0000256" key="2">
    <source>
        <dbReference type="ARBA" id="ARBA00022448"/>
    </source>
</evidence>
<evidence type="ECO:0000256" key="7">
    <source>
        <dbReference type="SAM" id="Phobius"/>
    </source>
</evidence>
<accession>A0A8J6JGB0</accession>
<dbReference type="InterPro" id="IPR048279">
    <property type="entry name" value="MdtK-like"/>
</dbReference>
<sequence length="445" mass="48025">MPAIQNDLTQGSVTRKLIRYALPLVASSLLQALYSITDFVIAGHFIGDAGISAINNASIIMNMLTQVAIGLTVGGNILVGQFFGQGDETRRRRASGSMFTLGLCAGVLFAGVFELIGRPFLRLLGAPALEEAAAYFNICALGLFFIFGYNALSAILRGVGNSRIPLYCVIVSVSVNVGLDLLFVAFFRWGVEGAAAATVIAQGLAFLTALIFALRHRADLGLTPGCLRPAREMVGRILRLGTPTAVQWTIASVSWLVVVALINQYGVSVSAGNGVSNKIRDFCQLFVTAMCTGAGTMCAQCLGAQLYDRAEQVMKTCMRITLIMAGVIIAVAELFAPRFAAIFTPDPQVQQWAVLNLRIEIVCQIFYAGMFSYNTLATGSGHTMFIMWNSFLNCIVVRLILALILDHLFGVVGVYVACGVAVASSVPVGYWFYRSRRWMHPLNVK</sequence>
<comment type="caution">
    <text evidence="8">The sequence shown here is derived from an EMBL/GenBank/DDBJ whole genome shotgun (WGS) entry which is preliminary data.</text>
</comment>
<dbReference type="CDD" id="cd13138">
    <property type="entry name" value="MATE_yoeA_like"/>
    <property type="match status" value="1"/>
</dbReference>
<evidence type="ECO:0000256" key="5">
    <source>
        <dbReference type="ARBA" id="ARBA00022989"/>
    </source>
</evidence>
<feature type="transmembrane region" description="Helical" evidence="7">
    <location>
        <begin position="319"/>
        <end position="340"/>
    </location>
</feature>
<dbReference type="Pfam" id="PF01554">
    <property type="entry name" value="MatE"/>
    <property type="match status" value="2"/>
</dbReference>
<evidence type="ECO:0000256" key="4">
    <source>
        <dbReference type="ARBA" id="ARBA00022692"/>
    </source>
</evidence>
<comment type="subcellular location">
    <subcellularLocation>
        <location evidence="1">Cell membrane</location>
        <topology evidence="1">Multi-pass membrane protein</topology>
    </subcellularLocation>
</comment>
<dbReference type="EMBL" id="JACOPP010000023">
    <property type="protein sequence ID" value="MBC5734694.1"/>
    <property type="molecule type" value="Genomic_DNA"/>
</dbReference>
<keyword evidence="2" id="KW-0813">Transport</keyword>
<dbReference type="PANTHER" id="PTHR43549">
    <property type="entry name" value="MULTIDRUG RESISTANCE PROTEIN YPNP-RELATED"/>
    <property type="match status" value="1"/>
</dbReference>
<dbReference type="InterPro" id="IPR002528">
    <property type="entry name" value="MATE_fam"/>
</dbReference>
<keyword evidence="6 7" id="KW-0472">Membrane</keyword>
<dbReference type="NCBIfam" id="TIGR00797">
    <property type="entry name" value="matE"/>
    <property type="match status" value="1"/>
</dbReference>
<dbReference type="GO" id="GO:0005886">
    <property type="term" value="C:plasma membrane"/>
    <property type="evidence" value="ECO:0007669"/>
    <property type="project" value="UniProtKB-SubCell"/>
</dbReference>
<evidence type="ECO:0000256" key="3">
    <source>
        <dbReference type="ARBA" id="ARBA00022475"/>
    </source>
</evidence>
<dbReference type="PIRSF" id="PIRSF006603">
    <property type="entry name" value="DinF"/>
    <property type="match status" value="1"/>
</dbReference>
<name>A0A8J6JGB0_9FIRM</name>
<feature type="transmembrane region" description="Helical" evidence="7">
    <location>
        <begin position="385"/>
        <end position="405"/>
    </location>
</feature>
<keyword evidence="5 7" id="KW-1133">Transmembrane helix</keyword>
<feature type="transmembrane region" description="Helical" evidence="7">
    <location>
        <begin position="59"/>
        <end position="79"/>
    </location>
</feature>
<keyword evidence="9" id="KW-1185">Reference proteome</keyword>
<dbReference type="InterPro" id="IPR052031">
    <property type="entry name" value="Membrane_Transporter-Flippase"/>
</dbReference>
<dbReference type="GO" id="GO:0015297">
    <property type="term" value="F:antiporter activity"/>
    <property type="evidence" value="ECO:0007669"/>
    <property type="project" value="InterPro"/>
</dbReference>
<feature type="transmembrane region" description="Helical" evidence="7">
    <location>
        <begin position="352"/>
        <end position="373"/>
    </location>
</feature>
<dbReference type="AlphaFoldDB" id="A0A8J6JGB0"/>
<dbReference type="PANTHER" id="PTHR43549:SF3">
    <property type="entry name" value="MULTIDRUG RESISTANCE PROTEIN YPNP-RELATED"/>
    <property type="match status" value="1"/>
</dbReference>
<keyword evidence="3" id="KW-1003">Cell membrane</keyword>
<evidence type="ECO:0000313" key="9">
    <source>
        <dbReference type="Proteomes" id="UP000661435"/>
    </source>
</evidence>
<protein>
    <submittedName>
        <fullName evidence="8">MATE family efflux transporter</fullName>
    </submittedName>
</protein>
<dbReference type="GO" id="GO:0042910">
    <property type="term" value="F:xenobiotic transmembrane transporter activity"/>
    <property type="evidence" value="ECO:0007669"/>
    <property type="project" value="InterPro"/>
</dbReference>
<dbReference type="RefSeq" id="WP_186908523.1">
    <property type="nucleotide sequence ID" value="NZ_JACOPP010000023.1"/>
</dbReference>
<organism evidence="8 9">
    <name type="scientific">Lawsonibacter hominis</name>
    <dbReference type="NCBI Taxonomy" id="2763053"/>
    <lineage>
        <taxon>Bacteria</taxon>
        <taxon>Bacillati</taxon>
        <taxon>Bacillota</taxon>
        <taxon>Clostridia</taxon>
        <taxon>Eubacteriales</taxon>
        <taxon>Oscillospiraceae</taxon>
        <taxon>Lawsonibacter</taxon>
    </lineage>
</organism>
<keyword evidence="4 7" id="KW-0812">Transmembrane</keyword>
<feature type="transmembrane region" description="Helical" evidence="7">
    <location>
        <begin position="193"/>
        <end position="214"/>
    </location>
</feature>
<feature type="transmembrane region" description="Helical" evidence="7">
    <location>
        <begin position="245"/>
        <end position="265"/>
    </location>
</feature>
<evidence type="ECO:0000256" key="6">
    <source>
        <dbReference type="ARBA" id="ARBA00023136"/>
    </source>
</evidence>
<feature type="transmembrane region" description="Helical" evidence="7">
    <location>
        <begin position="20"/>
        <end position="47"/>
    </location>
</feature>
<feature type="transmembrane region" description="Helical" evidence="7">
    <location>
        <begin position="99"/>
        <end position="121"/>
    </location>
</feature>
<reference evidence="8" key="1">
    <citation type="submission" date="2020-08" db="EMBL/GenBank/DDBJ databases">
        <title>Genome public.</title>
        <authorList>
            <person name="Liu C."/>
            <person name="Sun Q."/>
        </authorList>
    </citation>
    <scope>NUCLEOTIDE SEQUENCE</scope>
    <source>
        <strain evidence="8">NSJ-51</strain>
    </source>
</reference>
<proteinExistence type="predicted"/>
<dbReference type="Proteomes" id="UP000661435">
    <property type="component" value="Unassembled WGS sequence"/>
</dbReference>
<feature type="transmembrane region" description="Helical" evidence="7">
    <location>
        <begin position="411"/>
        <end position="433"/>
    </location>
</feature>
<feature type="transmembrane region" description="Helical" evidence="7">
    <location>
        <begin position="164"/>
        <end position="187"/>
    </location>
</feature>
<feature type="transmembrane region" description="Helical" evidence="7">
    <location>
        <begin position="133"/>
        <end position="152"/>
    </location>
</feature>